<organism evidence="2 3">
    <name type="scientific">Cryptolaemus montrouzieri</name>
    <dbReference type="NCBI Taxonomy" id="559131"/>
    <lineage>
        <taxon>Eukaryota</taxon>
        <taxon>Metazoa</taxon>
        <taxon>Ecdysozoa</taxon>
        <taxon>Arthropoda</taxon>
        <taxon>Hexapoda</taxon>
        <taxon>Insecta</taxon>
        <taxon>Pterygota</taxon>
        <taxon>Neoptera</taxon>
        <taxon>Endopterygota</taxon>
        <taxon>Coleoptera</taxon>
        <taxon>Polyphaga</taxon>
        <taxon>Cucujiformia</taxon>
        <taxon>Coccinelloidea</taxon>
        <taxon>Coccinellidae</taxon>
        <taxon>Scymninae</taxon>
        <taxon>Scymnini</taxon>
        <taxon>Cryptolaemus</taxon>
    </lineage>
</organism>
<dbReference type="AlphaFoldDB" id="A0ABD2MRK0"/>
<comment type="caution">
    <text evidence="2">The sequence shown here is derived from an EMBL/GenBank/DDBJ whole genome shotgun (WGS) entry which is preliminary data.</text>
</comment>
<feature type="region of interest" description="Disordered" evidence="1">
    <location>
        <begin position="71"/>
        <end position="106"/>
    </location>
</feature>
<evidence type="ECO:0000313" key="2">
    <source>
        <dbReference type="EMBL" id="KAL3269025.1"/>
    </source>
</evidence>
<proteinExistence type="predicted"/>
<evidence type="ECO:0000256" key="1">
    <source>
        <dbReference type="SAM" id="MobiDB-lite"/>
    </source>
</evidence>
<gene>
    <name evidence="2" type="ORF">HHI36_008109</name>
</gene>
<accession>A0ABD2MRK0</accession>
<dbReference type="Proteomes" id="UP001516400">
    <property type="component" value="Unassembled WGS sequence"/>
</dbReference>
<evidence type="ECO:0000313" key="3">
    <source>
        <dbReference type="Proteomes" id="UP001516400"/>
    </source>
</evidence>
<name>A0ABD2MRK0_9CUCU</name>
<dbReference type="EMBL" id="JABFTP020000021">
    <property type="protein sequence ID" value="KAL3269025.1"/>
    <property type="molecule type" value="Genomic_DNA"/>
</dbReference>
<keyword evidence="3" id="KW-1185">Reference proteome</keyword>
<sequence length="140" mass="15816">MKKFQDHNRFKLSLYCVMNHLSMTCRRLQKQKSSTKTTPRAKAIISFAQELTKSSFTDKENMTWLSKTIPIRQKRAEPTKGRGVKKPVASENILPKRSSGKGKPSEIRAESSFCCACGEDRVADMTCILCATYVHKNVLA</sequence>
<reference evidence="2 3" key="1">
    <citation type="journal article" date="2021" name="BMC Biol.">
        <title>Horizontally acquired antibacterial genes associated with adaptive radiation of ladybird beetles.</title>
        <authorList>
            <person name="Li H.S."/>
            <person name="Tang X.F."/>
            <person name="Huang Y.H."/>
            <person name="Xu Z.Y."/>
            <person name="Chen M.L."/>
            <person name="Du X.Y."/>
            <person name="Qiu B.Y."/>
            <person name="Chen P.T."/>
            <person name="Zhang W."/>
            <person name="Slipinski A."/>
            <person name="Escalona H.E."/>
            <person name="Waterhouse R.M."/>
            <person name="Zwick A."/>
            <person name="Pang H."/>
        </authorList>
    </citation>
    <scope>NUCLEOTIDE SEQUENCE [LARGE SCALE GENOMIC DNA]</scope>
    <source>
        <strain evidence="2">SYSU2018</strain>
    </source>
</reference>
<protein>
    <submittedName>
        <fullName evidence="2">Uncharacterized protein</fullName>
    </submittedName>
</protein>